<dbReference type="EC" id="2.6.1.-" evidence="6"/>
<dbReference type="Gene3D" id="3.40.640.10">
    <property type="entry name" value="Type I PLP-dependent aspartate aminotransferase-like (Major domain)"/>
    <property type="match status" value="1"/>
</dbReference>
<protein>
    <recommendedName>
        <fullName evidence="6">Aminotransferase</fullName>
        <ecNumber evidence="6">2.6.1.-</ecNumber>
    </recommendedName>
</protein>
<dbReference type="RefSeq" id="WP_147713612.1">
    <property type="nucleotide sequence ID" value="NZ_VKAD01000001.1"/>
</dbReference>
<dbReference type="CDD" id="cd00609">
    <property type="entry name" value="AAT_like"/>
    <property type="match status" value="1"/>
</dbReference>
<evidence type="ECO:0000256" key="4">
    <source>
        <dbReference type="ARBA" id="ARBA00022679"/>
    </source>
</evidence>
<evidence type="ECO:0000259" key="7">
    <source>
        <dbReference type="Pfam" id="PF00155"/>
    </source>
</evidence>
<dbReference type="PANTHER" id="PTHR46383:SF2">
    <property type="entry name" value="AMINOTRANSFERASE"/>
    <property type="match status" value="1"/>
</dbReference>
<dbReference type="GO" id="GO:0030170">
    <property type="term" value="F:pyridoxal phosphate binding"/>
    <property type="evidence" value="ECO:0007669"/>
    <property type="project" value="InterPro"/>
</dbReference>
<evidence type="ECO:0000256" key="1">
    <source>
        <dbReference type="ARBA" id="ARBA00001933"/>
    </source>
</evidence>
<reference evidence="8 9" key="1">
    <citation type="submission" date="2019-07" db="EMBL/GenBank/DDBJ databases">
        <title>Reinekea sp. strain SSH23 genome sequencing and assembly.</title>
        <authorList>
            <person name="Kim I."/>
        </authorList>
    </citation>
    <scope>NUCLEOTIDE SEQUENCE [LARGE SCALE GENOMIC DNA]</scope>
    <source>
        <strain evidence="8 9">SSH23</strain>
    </source>
</reference>
<dbReference type="InterPro" id="IPR004838">
    <property type="entry name" value="NHTrfase_class1_PyrdxlP-BS"/>
</dbReference>
<sequence>MTLATRTQLISPFYVVEILGQVEKLEQQGVDVIRLFVGEPDFATPPAIIEAAKEALTHQSQGYVNSTGILELKQAIAERYQRWHGVSLDPNRVIITPGGSMALQLAFLATLNPGDEVLLPEPGYPCNKNLLHTVNAVGVPVYLEADQGMQLTLDALEKALTDKTKAVLIASPSNPLGSVMSKEQWQQVMQFCQQHSLQLIADEIYHGISFDGLAPSLLEVTQDGWVLQSFSKFYGMTGWRLGWLVAPENAVEACERIAQNLFLSSPVLAQQAALVGFQPEVEQLCFDRVAEIKRRRDFLMQTLPALGLNILANPDGAFYLYIDISAYSKDAKAFCADLLEKAGVAVTPGLDFGGPNPDSCIRLAYTVGIDRLQQAVDRIEHYLKTLTA</sequence>
<evidence type="ECO:0000313" key="9">
    <source>
        <dbReference type="Proteomes" id="UP000321764"/>
    </source>
</evidence>
<proteinExistence type="inferred from homology"/>
<evidence type="ECO:0000256" key="6">
    <source>
        <dbReference type="RuleBase" id="RU000481"/>
    </source>
</evidence>
<dbReference type="InterPro" id="IPR015421">
    <property type="entry name" value="PyrdxlP-dep_Trfase_major"/>
</dbReference>
<evidence type="ECO:0000256" key="5">
    <source>
        <dbReference type="ARBA" id="ARBA00022898"/>
    </source>
</evidence>
<dbReference type="EMBL" id="VKAD01000001">
    <property type="protein sequence ID" value="TXR54214.1"/>
    <property type="molecule type" value="Genomic_DNA"/>
</dbReference>
<dbReference type="InterPro" id="IPR050596">
    <property type="entry name" value="AspAT/PAT-like"/>
</dbReference>
<organism evidence="8 9">
    <name type="scientific">Reinekea thalattae</name>
    <dbReference type="NCBI Taxonomy" id="2593301"/>
    <lineage>
        <taxon>Bacteria</taxon>
        <taxon>Pseudomonadati</taxon>
        <taxon>Pseudomonadota</taxon>
        <taxon>Gammaproteobacteria</taxon>
        <taxon>Oceanospirillales</taxon>
        <taxon>Saccharospirillaceae</taxon>
        <taxon>Reinekea</taxon>
    </lineage>
</organism>
<dbReference type="Proteomes" id="UP000321764">
    <property type="component" value="Unassembled WGS sequence"/>
</dbReference>
<dbReference type="AlphaFoldDB" id="A0A5C8Z9Z4"/>
<comment type="similarity">
    <text evidence="2 6">Belongs to the class-I pyridoxal-phosphate-dependent aminotransferase family.</text>
</comment>
<dbReference type="Pfam" id="PF00155">
    <property type="entry name" value="Aminotran_1_2"/>
    <property type="match status" value="1"/>
</dbReference>
<dbReference type="InterPro" id="IPR015424">
    <property type="entry name" value="PyrdxlP-dep_Trfase"/>
</dbReference>
<keyword evidence="3 6" id="KW-0032">Aminotransferase</keyword>
<comment type="cofactor">
    <cofactor evidence="1 6">
        <name>pyridoxal 5'-phosphate</name>
        <dbReference type="ChEBI" id="CHEBI:597326"/>
    </cofactor>
</comment>
<gene>
    <name evidence="8" type="ORF">FME95_06670</name>
</gene>
<dbReference type="GO" id="GO:0006520">
    <property type="term" value="P:amino acid metabolic process"/>
    <property type="evidence" value="ECO:0007669"/>
    <property type="project" value="InterPro"/>
</dbReference>
<keyword evidence="5" id="KW-0663">Pyridoxal phosphate</keyword>
<dbReference type="PROSITE" id="PS00105">
    <property type="entry name" value="AA_TRANSFER_CLASS_1"/>
    <property type="match status" value="1"/>
</dbReference>
<dbReference type="SUPFAM" id="SSF53383">
    <property type="entry name" value="PLP-dependent transferases"/>
    <property type="match status" value="1"/>
</dbReference>
<name>A0A5C8Z9Z4_9GAMM</name>
<feature type="domain" description="Aminotransferase class I/classII large" evidence="7">
    <location>
        <begin position="31"/>
        <end position="379"/>
    </location>
</feature>
<evidence type="ECO:0000313" key="8">
    <source>
        <dbReference type="EMBL" id="TXR54214.1"/>
    </source>
</evidence>
<dbReference type="GO" id="GO:0008483">
    <property type="term" value="F:transaminase activity"/>
    <property type="evidence" value="ECO:0007669"/>
    <property type="project" value="UniProtKB-KW"/>
</dbReference>
<accession>A0A5C8Z9Z4</accession>
<dbReference type="OrthoDB" id="9763453at2"/>
<keyword evidence="4 6" id="KW-0808">Transferase</keyword>
<dbReference type="InterPro" id="IPR004839">
    <property type="entry name" value="Aminotransferase_I/II_large"/>
</dbReference>
<keyword evidence="9" id="KW-1185">Reference proteome</keyword>
<comment type="caution">
    <text evidence="8">The sequence shown here is derived from an EMBL/GenBank/DDBJ whole genome shotgun (WGS) entry which is preliminary data.</text>
</comment>
<dbReference type="PANTHER" id="PTHR46383">
    <property type="entry name" value="ASPARTATE AMINOTRANSFERASE"/>
    <property type="match status" value="1"/>
</dbReference>
<evidence type="ECO:0000256" key="2">
    <source>
        <dbReference type="ARBA" id="ARBA00007441"/>
    </source>
</evidence>
<evidence type="ECO:0000256" key="3">
    <source>
        <dbReference type="ARBA" id="ARBA00022576"/>
    </source>
</evidence>